<evidence type="ECO:0000313" key="2">
    <source>
        <dbReference type="EMBL" id="PRQ31378.1"/>
    </source>
</evidence>
<dbReference type="AlphaFoldDB" id="A0A2P6QB19"/>
<keyword evidence="1" id="KW-1133">Transmembrane helix</keyword>
<dbReference type="Gramene" id="PRQ31378">
    <property type="protein sequence ID" value="PRQ31378"/>
    <property type="gene ID" value="RchiOBHm_Chr5g0034831"/>
</dbReference>
<comment type="caution">
    <text evidence="2">The sequence shown here is derived from an EMBL/GenBank/DDBJ whole genome shotgun (WGS) entry which is preliminary data.</text>
</comment>
<evidence type="ECO:0000256" key="1">
    <source>
        <dbReference type="SAM" id="Phobius"/>
    </source>
</evidence>
<keyword evidence="1" id="KW-0812">Transmembrane</keyword>
<reference evidence="2 3" key="1">
    <citation type="journal article" date="2018" name="Nat. Genet.">
        <title>The Rosa genome provides new insights in the design of modern roses.</title>
        <authorList>
            <person name="Bendahmane M."/>
        </authorList>
    </citation>
    <scope>NUCLEOTIDE SEQUENCE [LARGE SCALE GENOMIC DNA]</scope>
    <source>
        <strain evidence="3">cv. Old Blush</strain>
    </source>
</reference>
<proteinExistence type="predicted"/>
<evidence type="ECO:0000313" key="3">
    <source>
        <dbReference type="Proteomes" id="UP000238479"/>
    </source>
</evidence>
<sequence>MQAVIPLLDFEENEVYRNTPIVFALVLILLFTHFSHPSLTKDASCSIKFHFSLAYTPSL</sequence>
<accession>A0A2P6QB19</accession>
<dbReference type="Proteomes" id="UP000238479">
    <property type="component" value="Chromosome 5"/>
</dbReference>
<keyword evidence="3" id="KW-1185">Reference proteome</keyword>
<feature type="transmembrane region" description="Helical" evidence="1">
    <location>
        <begin position="15"/>
        <end position="34"/>
    </location>
</feature>
<dbReference type="EMBL" id="PDCK01000043">
    <property type="protein sequence ID" value="PRQ31378.1"/>
    <property type="molecule type" value="Genomic_DNA"/>
</dbReference>
<gene>
    <name evidence="2" type="ORF">RchiOBHm_Chr5g0034831</name>
</gene>
<organism evidence="2 3">
    <name type="scientific">Rosa chinensis</name>
    <name type="common">China rose</name>
    <dbReference type="NCBI Taxonomy" id="74649"/>
    <lineage>
        <taxon>Eukaryota</taxon>
        <taxon>Viridiplantae</taxon>
        <taxon>Streptophyta</taxon>
        <taxon>Embryophyta</taxon>
        <taxon>Tracheophyta</taxon>
        <taxon>Spermatophyta</taxon>
        <taxon>Magnoliopsida</taxon>
        <taxon>eudicotyledons</taxon>
        <taxon>Gunneridae</taxon>
        <taxon>Pentapetalae</taxon>
        <taxon>rosids</taxon>
        <taxon>fabids</taxon>
        <taxon>Rosales</taxon>
        <taxon>Rosaceae</taxon>
        <taxon>Rosoideae</taxon>
        <taxon>Rosoideae incertae sedis</taxon>
        <taxon>Rosa</taxon>
    </lineage>
</organism>
<name>A0A2P6QB19_ROSCH</name>
<keyword evidence="1" id="KW-0472">Membrane</keyword>
<protein>
    <submittedName>
        <fullName evidence="2">Uncharacterized protein</fullName>
    </submittedName>
</protein>